<keyword evidence="3" id="KW-1185">Reference proteome</keyword>
<protein>
    <submittedName>
        <fullName evidence="2">MFS domain-containing protein</fullName>
    </submittedName>
</protein>
<dbReference type="EMBL" id="JACAZE010000012">
    <property type="protein sequence ID" value="KAF7302553.1"/>
    <property type="molecule type" value="Genomic_DNA"/>
</dbReference>
<name>A0A8H6W5J2_MYCCL</name>
<proteinExistence type="predicted"/>
<feature type="region of interest" description="Disordered" evidence="1">
    <location>
        <begin position="1"/>
        <end position="40"/>
    </location>
</feature>
<accession>A0A8H6W5J2</accession>
<feature type="compositionally biased region" description="Basic residues" evidence="1">
    <location>
        <begin position="22"/>
        <end position="35"/>
    </location>
</feature>
<feature type="compositionally biased region" description="Basic and acidic residues" evidence="1">
    <location>
        <begin position="1"/>
        <end position="16"/>
    </location>
</feature>
<dbReference type="InterPro" id="IPR036910">
    <property type="entry name" value="HMG_box_dom_sf"/>
</dbReference>
<evidence type="ECO:0000313" key="2">
    <source>
        <dbReference type="EMBL" id="KAF7302553.1"/>
    </source>
</evidence>
<dbReference type="Proteomes" id="UP000613580">
    <property type="component" value="Unassembled WGS sequence"/>
</dbReference>
<evidence type="ECO:0000256" key="1">
    <source>
        <dbReference type="SAM" id="MobiDB-lite"/>
    </source>
</evidence>
<dbReference type="AlphaFoldDB" id="A0A8H6W5J2"/>
<dbReference type="SUPFAM" id="SSF47095">
    <property type="entry name" value="HMG-box"/>
    <property type="match status" value="1"/>
</dbReference>
<gene>
    <name evidence="2" type="ORF">HMN09_00889800</name>
</gene>
<sequence length="88" mass="10121">MATVKKSESPTTEKNKTASSSAKKKRSSAGGKRRKATDWQKFMKEKYAELKENGELEDLDQGEAMKKIGELWKEEKDKREKENNKKAK</sequence>
<comment type="caution">
    <text evidence="2">The sequence shown here is derived from an EMBL/GenBank/DDBJ whole genome shotgun (WGS) entry which is preliminary data.</text>
</comment>
<reference evidence="2" key="1">
    <citation type="submission" date="2020-05" db="EMBL/GenBank/DDBJ databases">
        <title>Mycena genomes resolve the evolution of fungal bioluminescence.</title>
        <authorList>
            <person name="Tsai I.J."/>
        </authorList>
    </citation>
    <scope>NUCLEOTIDE SEQUENCE</scope>
    <source>
        <strain evidence="2">110903Hualien_Pintung</strain>
    </source>
</reference>
<organism evidence="2 3">
    <name type="scientific">Mycena chlorophos</name>
    <name type="common">Agaric fungus</name>
    <name type="synonym">Agaricus chlorophos</name>
    <dbReference type="NCBI Taxonomy" id="658473"/>
    <lineage>
        <taxon>Eukaryota</taxon>
        <taxon>Fungi</taxon>
        <taxon>Dikarya</taxon>
        <taxon>Basidiomycota</taxon>
        <taxon>Agaricomycotina</taxon>
        <taxon>Agaricomycetes</taxon>
        <taxon>Agaricomycetidae</taxon>
        <taxon>Agaricales</taxon>
        <taxon>Marasmiineae</taxon>
        <taxon>Mycenaceae</taxon>
        <taxon>Mycena</taxon>
    </lineage>
</organism>
<evidence type="ECO:0000313" key="3">
    <source>
        <dbReference type="Proteomes" id="UP000613580"/>
    </source>
</evidence>